<dbReference type="Gene3D" id="3.40.50.1820">
    <property type="entry name" value="alpha/beta hydrolase"/>
    <property type="match status" value="1"/>
</dbReference>
<keyword evidence="4" id="KW-1185">Reference proteome</keyword>
<evidence type="ECO:0000313" key="4">
    <source>
        <dbReference type="Proteomes" id="UP000008810"/>
    </source>
</evidence>
<protein>
    <recommendedName>
        <fullName evidence="5">Fungal lipase-like domain-containing protein</fullName>
    </recommendedName>
</protein>
<dbReference type="Gramene" id="KQJ95191">
    <property type="protein sequence ID" value="KQJ95191"/>
    <property type="gene ID" value="BRADI_3g15638v3"/>
</dbReference>
<dbReference type="SUPFAM" id="SSF53474">
    <property type="entry name" value="alpha/beta-Hydrolases"/>
    <property type="match status" value="1"/>
</dbReference>
<evidence type="ECO:0000313" key="3">
    <source>
        <dbReference type="EnsemblPlants" id="KQJ95191"/>
    </source>
</evidence>
<organism evidence="2">
    <name type="scientific">Brachypodium distachyon</name>
    <name type="common">Purple false brome</name>
    <name type="synonym">Trachynia distachya</name>
    <dbReference type="NCBI Taxonomy" id="15368"/>
    <lineage>
        <taxon>Eukaryota</taxon>
        <taxon>Viridiplantae</taxon>
        <taxon>Streptophyta</taxon>
        <taxon>Embryophyta</taxon>
        <taxon>Tracheophyta</taxon>
        <taxon>Spermatophyta</taxon>
        <taxon>Magnoliopsida</taxon>
        <taxon>Liliopsida</taxon>
        <taxon>Poales</taxon>
        <taxon>Poaceae</taxon>
        <taxon>BOP clade</taxon>
        <taxon>Pooideae</taxon>
        <taxon>Stipodae</taxon>
        <taxon>Brachypodieae</taxon>
        <taxon>Brachypodium</taxon>
    </lineage>
</organism>
<sequence>MPASLRAALCLFLCASVLAVAQGKAGNEPDERDLAESESGDNIPPSWPFIEVIVTDKIPLSWPFVLAGQGVNVWVSVTNDHQKYKVRIINDALLNLRASEVIPHVPRGKIVEFEFQTRQAGKYEVQYAFKNNMVELGVYYAGSANSLPAALPSRGTTKQPPSGLGEHYAKHDLEDEIQGEWPRSDHEVYPAHYHEALPLGISEYVTNVDGGHEMYPAPHIKDVIQGECPRSDHECLQKEQESTEDYCKYATSQSLESNCQAIDWSGEAPRRACLAAMINLVYCAVDKQSVTPLNPRWLNDSTGFELFRDPLKDREETFAAVYRYVGMHKSAPRYIVVFRGTSFCRTWTALRDLRIGCRIIINDDPFCCERFTSAYEKVKKLVKYLKDRPVANFPWGIGGDLQRGLRYHDSLRIPTGKDPVVWLTGHSLGAWMALNVGRQLMLERHNLSTYLFNPPTAVACNQYSCFKWVCEKGIRVAEAIRCKKRLDPKLMKDQLEKLRDWTPFAYTHKNDPVCKGFNRYFEKQTNLDRRIMVLPSVVLCKNSGAEILISSHRLELWLNSNTRLKYECNRYPVPREGTIRAHQHKERVSIV</sequence>
<reference evidence="2" key="2">
    <citation type="submission" date="2017-06" db="EMBL/GenBank/DDBJ databases">
        <title>WGS assembly of Brachypodium distachyon.</title>
        <authorList>
            <consortium name="The International Brachypodium Initiative"/>
            <person name="Lucas S."/>
            <person name="Harmon-Smith M."/>
            <person name="Lail K."/>
            <person name="Tice H."/>
            <person name="Grimwood J."/>
            <person name="Bruce D."/>
            <person name="Barry K."/>
            <person name="Shu S."/>
            <person name="Lindquist E."/>
            <person name="Wang M."/>
            <person name="Pitluck S."/>
            <person name="Vogel J.P."/>
            <person name="Garvin D.F."/>
            <person name="Mockler T.C."/>
            <person name="Schmutz J."/>
            <person name="Rokhsar D."/>
            <person name="Bevan M.W."/>
        </authorList>
    </citation>
    <scope>NUCLEOTIDE SEQUENCE</scope>
    <source>
        <strain evidence="2">Bd21</strain>
    </source>
</reference>
<evidence type="ECO:0000256" key="1">
    <source>
        <dbReference type="SAM" id="SignalP"/>
    </source>
</evidence>
<dbReference type="EMBL" id="CM000882">
    <property type="protein sequence ID" value="KQJ95191.1"/>
    <property type="molecule type" value="Genomic_DNA"/>
</dbReference>
<dbReference type="KEGG" id="bdi:112271468"/>
<dbReference type="GeneID" id="112271468"/>
<reference evidence="3" key="3">
    <citation type="submission" date="2018-08" db="UniProtKB">
        <authorList>
            <consortium name="EnsemblPlants"/>
        </authorList>
    </citation>
    <scope>IDENTIFICATION</scope>
    <source>
        <strain evidence="3">cv. Bd21</strain>
    </source>
</reference>
<name>A0A0Q3F668_BRADI</name>
<dbReference type="EnsemblPlants" id="KQJ95191">
    <property type="protein sequence ID" value="KQJ95191"/>
    <property type="gene ID" value="BRADI_3g15638v3"/>
</dbReference>
<feature type="signal peptide" evidence="1">
    <location>
        <begin position="1"/>
        <end position="19"/>
    </location>
</feature>
<dbReference type="InterPro" id="IPR029058">
    <property type="entry name" value="AB_hydrolase_fold"/>
</dbReference>
<dbReference type="Proteomes" id="UP000008810">
    <property type="component" value="Chromosome 3"/>
</dbReference>
<dbReference type="AlphaFoldDB" id="A0A0Q3F668"/>
<evidence type="ECO:0008006" key="5">
    <source>
        <dbReference type="Google" id="ProtNLM"/>
    </source>
</evidence>
<accession>A0A0Q3F668</accession>
<proteinExistence type="predicted"/>
<dbReference type="RefSeq" id="XP_024316362.1">
    <property type="nucleotide sequence ID" value="XM_024460594.1"/>
</dbReference>
<reference evidence="2 3" key="1">
    <citation type="journal article" date="2010" name="Nature">
        <title>Genome sequencing and analysis of the model grass Brachypodium distachyon.</title>
        <authorList>
            <consortium name="International Brachypodium Initiative"/>
        </authorList>
    </citation>
    <scope>NUCLEOTIDE SEQUENCE [LARGE SCALE GENOMIC DNA]</scope>
    <source>
        <strain evidence="2 3">Bd21</strain>
    </source>
</reference>
<dbReference type="PANTHER" id="PTHR31479">
    <property type="entry name" value="ALPHA/BETA-HYDROLASES SUPERFAMILY PROTEIN"/>
    <property type="match status" value="1"/>
</dbReference>
<keyword evidence="1" id="KW-0732">Signal</keyword>
<feature type="chain" id="PRO_5043129079" description="Fungal lipase-like domain-containing protein" evidence="1">
    <location>
        <begin position="20"/>
        <end position="591"/>
    </location>
</feature>
<gene>
    <name evidence="3" type="primary">LOC112271468</name>
    <name evidence="2" type="ORF">BRADI_3g15638v3</name>
</gene>
<dbReference type="PANTHER" id="PTHR31479:SF25">
    <property type="entry name" value="OS07G0527900 PROTEIN"/>
    <property type="match status" value="1"/>
</dbReference>
<evidence type="ECO:0000313" key="2">
    <source>
        <dbReference type="EMBL" id="KQJ95191.1"/>
    </source>
</evidence>